<name>A0ABY4QKC2_9MYCO</name>
<dbReference type="Proteomes" id="UP001056610">
    <property type="component" value="Chromosome"/>
</dbReference>
<feature type="compositionally biased region" description="Polar residues" evidence="1">
    <location>
        <begin position="1"/>
        <end position="11"/>
    </location>
</feature>
<feature type="compositionally biased region" description="Basic and acidic residues" evidence="1">
    <location>
        <begin position="14"/>
        <end position="29"/>
    </location>
</feature>
<accession>A0ABY4QKC2</accession>
<keyword evidence="3" id="KW-1185">Reference proteome</keyword>
<dbReference type="EMBL" id="CP097320">
    <property type="protein sequence ID" value="UQX11428.1"/>
    <property type="molecule type" value="Genomic_DNA"/>
</dbReference>
<evidence type="ECO:0000256" key="1">
    <source>
        <dbReference type="SAM" id="MobiDB-lite"/>
    </source>
</evidence>
<sequence length="63" mass="6943">MACSVPPSNGSDKAPPDRQPEGAGERPDPVRFWQEPSDPEFGLSGIDAWRVQLVWGTNLHSRI</sequence>
<protein>
    <submittedName>
        <fullName evidence="2">Uncharacterized protein</fullName>
    </submittedName>
</protein>
<gene>
    <name evidence="2" type="ORF">M5I08_02590</name>
</gene>
<feature type="region of interest" description="Disordered" evidence="1">
    <location>
        <begin position="1"/>
        <end position="38"/>
    </location>
</feature>
<organism evidence="2 3">
    <name type="scientific">Candidatus Mycobacterium methanotrophicum</name>
    <dbReference type="NCBI Taxonomy" id="2943498"/>
    <lineage>
        <taxon>Bacteria</taxon>
        <taxon>Bacillati</taxon>
        <taxon>Actinomycetota</taxon>
        <taxon>Actinomycetes</taxon>
        <taxon>Mycobacteriales</taxon>
        <taxon>Mycobacteriaceae</taxon>
        <taxon>Mycobacterium</taxon>
    </lineage>
</organism>
<evidence type="ECO:0000313" key="2">
    <source>
        <dbReference type="EMBL" id="UQX11428.1"/>
    </source>
</evidence>
<proteinExistence type="predicted"/>
<dbReference type="RefSeq" id="WP_219068434.1">
    <property type="nucleotide sequence ID" value="NZ_CAJUXY010000037.1"/>
</dbReference>
<evidence type="ECO:0000313" key="3">
    <source>
        <dbReference type="Proteomes" id="UP001056610"/>
    </source>
</evidence>
<reference evidence="2" key="1">
    <citation type="submission" date="2022-05" db="EMBL/GenBank/DDBJ databases">
        <title>A methanotrophic Mycobacterium dominates a cave microbial ecosystem.</title>
        <authorList>
            <person name="Van Spanning R.J.M."/>
            <person name="Guan Q."/>
            <person name="Melkonian C."/>
            <person name="Gallant J."/>
            <person name="Polerecky L."/>
            <person name="Flot J.-F."/>
            <person name="Brandt B.W."/>
            <person name="Braster M."/>
            <person name="Iturbe Espinoza P."/>
            <person name="Aerts J."/>
            <person name="Meima-Franke M."/>
            <person name="Piersma S.R."/>
            <person name="Bunduc C."/>
            <person name="Ummels R."/>
            <person name="Pain A."/>
            <person name="Fleming E.J."/>
            <person name="van der Wel N."/>
            <person name="Gherman V.D."/>
            <person name="Sarbu S.M."/>
            <person name="Bodelier P.L.E."/>
            <person name="Bitter W."/>
        </authorList>
    </citation>
    <scope>NUCLEOTIDE SEQUENCE</scope>
    <source>
        <strain evidence="2">Sulfur Cave</strain>
    </source>
</reference>